<evidence type="ECO:0000313" key="5">
    <source>
        <dbReference type="EMBL" id="KIM75017.1"/>
    </source>
</evidence>
<dbReference type="PROSITE" id="PS50102">
    <property type="entry name" value="RRM"/>
    <property type="match status" value="1"/>
</dbReference>
<feature type="compositionally biased region" description="Low complexity" evidence="3">
    <location>
        <begin position="17"/>
        <end position="26"/>
    </location>
</feature>
<feature type="compositionally biased region" description="Pro residues" evidence="3">
    <location>
        <begin position="1"/>
        <end position="10"/>
    </location>
</feature>
<feature type="compositionally biased region" description="Polar residues" evidence="3">
    <location>
        <begin position="930"/>
        <end position="940"/>
    </location>
</feature>
<feature type="region of interest" description="Disordered" evidence="3">
    <location>
        <begin position="659"/>
        <end position="789"/>
    </location>
</feature>
<feature type="compositionally biased region" description="Low complexity" evidence="3">
    <location>
        <begin position="1038"/>
        <end position="1048"/>
    </location>
</feature>
<dbReference type="InParanoid" id="A0A0C3BCG6"/>
<feature type="compositionally biased region" description="Low complexity" evidence="3">
    <location>
        <begin position="986"/>
        <end position="996"/>
    </location>
</feature>
<dbReference type="Proteomes" id="UP000054166">
    <property type="component" value="Unassembled WGS sequence"/>
</dbReference>
<accession>A0A0C3BCG6</accession>
<feature type="compositionally biased region" description="Polar residues" evidence="3">
    <location>
        <begin position="1052"/>
        <end position="1066"/>
    </location>
</feature>
<dbReference type="AlphaFoldDB" id="A0A0C3BCG6"/>
<reference evidence="5 6" key="1">
    <citation type="submission" date="2014-04" db="EMBL/GenBank/DDBJ databases">
        <authorList>
            <consortium name="DOE Joint Genome Institute"/>
            <person name="Kuo A."/>
            <person name="Tarkka M."/>
            <person name="Buscot F."/>
            <person name="Kohler A."/>
            <person name="Nagy L.G."/>
            <person name="Floudas D."/>
            <person name="Copeland A."/>
            <person name="Barry K.W."/>
            <person name="Cichocki N."/>
            <person name="Veneault-Fourrey C."/>
            <person name="LaButti K."/>
            <person name="Lindquist E.A."/>
            <person name="Lipzen A."/>
            <person name="Lundell T."/>
            <person name="Morin E."/>
            <person name="Murat C."/>
            <person name="Sun H."/>
            <person name="Tunlid A."/>
            <person name="Henrissat B."/>
            <person name="Grigoriev I.V."/>
            <person name="Hibbett D.S."/>
            <person name="Martin F."/>
            <person name="Nordberg H.P."/>
            <person name="Cantor M.N."/>
            <person name="Hua S.X."/>
        </authorList>
    </citation>
    <scope>NUCLEOTIDE SEQUENCE [LARGE SCALE GENOMIC DNA]</scope>
    <source>
        <strain evidence="5 6">F 1598</strain>
    </source>
</reference>
<evidence type="ECO:0000256" key="1">
    <source>
        <dbReference type="ARBA" id="ARBA00022884"/>
    </source>
</evidence>
<feature type="compositionally biased region" description="Low complexity" evidence="3">
    <location>
        <begin position="261"/>
        <end position="270"/>
    </location>
</feature>
<reference evidence="6" key="2">
    <citation type="submission" date="2015-01" db="EMBL/GenBank/DDBJ databases">
        <title>Evolutionary Origins and Diversification of the Mycorrhizal Mutualists.</title>
        <authorList>
            <consortium name="DOE Joint Genome Institute"/>
            <consortium name="Mycorrhizal Genomics Consortium"/>
            <person name="Kohler A."/>
            <person name="Kuo A."/>
            <person name="Nagy L.G."/>
            <person name="Floudas D."/>
            <person name="Copeland A."/>
            <person name="Barry K.W."/>
            <person name="Cichocki N."/>
            <person name="Veneault-Fourrey C."/>
            <person name="LaButti K."/>
            <person name="Lindquist E.A."/>
            <person name="Lipzen A."/>
            <person name="Lundell T."/>
            <person name="Morin E."/>
            <person name="Murat C."/>
            <person name="Riley R."/>
            <person name="Ohm R."/>
            <person name="Sun H."/>
            <person name="Tunlid A."/>
            <person name="Henrissat B."/>
            <person name="Grigoriev I.V."/>
            <person name="Hibbett D.S."/>
            <person name="Martin F."/>
        </authorList>
    </citation>
    <scope>NUCLEOTIDE SEQUENCE [LARGE SCALE GENOMIC DNA]</scope>
    <source>
        <strain evidence="6">F 1598</strain>
    </source>
</reference>
<feature type="compositionally biased region" description="Low complexity" evidence="3">
    <location>
        <begin position="762"/>
        <end position="780"/>
    </location>
</feature>
<dbReference type="STRING" id="765440.A0A0C3BCG6"/>
<dbReference type="EMBL" id="KN833052">
    <property type="protein sequence ID" value="KIM75017.1"/>
    <property type="molecule type" value="Genomic_DNA"/>
</dbReference>
<dbReference type="InterPro" id="IPR012677">
    <property type="entry name" value="Nucleotide-bd_a/b_plait_sf"/>
</dbReference>
<dbReference type="InterPro" id="IPR035979">
    <property type="entry name" value="RBD_domain_sf"/>
</dbReference>
<feature type="region of interest" description="Disordered" evidence="3">
    <location>
        <begin position="551"/>
        <end position="616"/>
    </location>
</feature>
<proteinExistence type="predicted"/>
<feature type="compositionally biased region" description="Polar residues" evidence="3">
    <location>
        <begin position="659"/>
        <end position="669"/>
    </location>
</feature>
<feature type="region of interest" description="Disordered" evidence="3">
    <location>
        <begin position="804"/>
        <end position="829"/>
    </location>
</feature>
<keyword evidence="1 2" id="KW-0694">RNA-binding</keyword>
<dbReference type="OrthoDB" id="431169at2759"/>
<dbReference type="PANTHER" id="PTHR10501">
    <property type="entry name" value="U1 SMALL NUCLEAR RIBONUCLEOPROTEIN A/U2 SMALL NUCLEAR RIBONUCLEOPROTEIN B"/>
    <property type="match status" value="1"/>
</dbReference>
<protein>
    <recommendedName>
        <fullName evidence="4">RRM domain-containing protein</fullName>
    </recommendedName>
</protein>
<dbReference type="HOGENOM" id="CLU_006261_0_0_1"/>
<feature type="region of interest" description="Disordered" evidence="3">
    <location>
        <begin position="928"/>
        <end position="1086"/>
    </location>
</feature>
<feature type="region of interest" description="Disordered" evidence="3">
    <location>
        <begin position="201"/>
        <end position="274"/>
    </location>
</feature>
<organism evidence="5 6">
    <name type="scientific">Piloderma croceum (strain F 1598)</name>
    <dbReference type="NCBI Taxonomy" id="765440"/>
    <lineage>
        <taxon>Eukaryota</taxon>
        <taxon>Fungi</taxon>
        <taxon>Dikarya</taxon>
        <taxon>Basidiomycota</taxon>
        <taxon>Agaricomycotina</taxon>
        <taxon>Agaricomycetes</taxon>
        <taxon>Agaricomycetidae</taxon>
        <taxon>Atheliales</taxon>
        <taxon>Atheliaceae</taxon>
        <taxon>Piloderma</taxon>
    </lineage>
</organism>
<evidence type="ECO:0000259" key="4">
    <source>
        <dbReference type="PROSITE" id="PS50102"/>
    </source>
</evidence>
<evidence type="ECO:0000256" key="2">
    <source>
        <dbReference type="PROSITE-ProRule" id="PRU00176"/>
    </source>
</evidence>
<feature type="compositionally biased region" description="Polar residues" evidence="3">
    <location>
        <begin position="723"/>
        <end position="734"/>
    </location>
</feature>
<evidence type="ECO:0000256" key="3">
    <source>
        <dbReference type="SAM" id="MobiDB-lite"/>
    </source>
</evidence>
<feature type="compositionally biased region" description="Basic and acidic residues" evidence="3">
    <location>
        <begin position="970"/>
        <end position="982"/>
    </location>
</feature>
<feature type="region of interest" description="Disordered" evidence="3">
    <location>
        <begin position="1"/>
        <end position="28"/>
    </location>
</feature>
<keyword evidence="6" id="KW-1185">Reference proteome</keyword>
<feature type="compositionally biased region" description="Low complexity" evidence="3">
    <location>
        <begin position="689"/>
        <end position="722"/>
    </location>
</feature>
<sequence length="1086" mass="115302">MQSQQLPPPQRSDSPSNIINNNNLHHGINHLKSAPESIFNPPNTHHMYNNIHVQPEYADLESQKQQQSKVNGFGPASMGQYRTTTAFNAFSNNRLRHQHTPGSSLQYREAPQSAFNHSYPTAADVFPVQQMTSPTQQQQQPLSASHAFEVHQGRGFDFGGGNGSQSNTTTPQNGLNKQSQYGVDPYGANSSVLLQSHQVGGVMKPGETNQPLAPPGLHSQPSQHRQLDGYQHHQSQTYSNGLHLQSQTPYGPHLQTGAGAGLSSTSGPTPANTAVMNHLAGANNAASQNNAQEEISTIFVVGFPEDMQEREFQNMFTFSGGFEAATLKIPNKEYTAYGGPGGNPPPGNGPGSMPLRQGALGFQYGTGSNDPYNLVTVNQGGVVVDGGRDGTTASWPSLPSQDPLDANGHFGPTHAQNAMPPRKQIIGFAKFRSRQEALDARDVLQGRRVDIEKGAVLKAEMAKKNLHTKRGVGLVGVPVGVTAGMGGMMGGGNVSGGGVPNEAFAGLAALNLNPVPGGGEVMSAREKELGTLGAMGFGGLNQWREHRGSITDIGREDEERRREREVGALNAMGLGSGTRGPRERAEDDEREREKRRREKEARLRSSNSTAFDAFHSVPPQSVSRVASNSLLSPTLPNSAATVDGAALGGTSPMLNASFAQQMQSHSPSLHTEHDFEPGNVVGPWDSVETSTPASATLPSSAATLPARPPISSRPSSPLSNAPFSPTANNNSLPSHPSLPIRPRPYSPSSESSQQQTASNAGPVNTTSSSSVPTSSASSNAGESQNGSVDVDMTKSLGELAVSTGATGNVSPQLPSPGSSGSSGAAKANVIDQNPPINTLYVGNLPTSQVPPGYPANYLEESLRELFQRRPGYRKLCFRQKSNGPMCFVEFEDVSYAARALNDLYGNTLNGLIKSGGIRLSYSKNPLGVRTPTSAASNGPTLQQQQQHNNALQQGLASPFPPDAFQPRQQSDIDSRSSLRRDMSNATSPHPSYSYATSPPPPRFFSPPPASSSFGNTMSDNVQAFPRVSNGYGFPPPSSQSSMSNFSPFGISPPQQHSNIPEQTSSELQDRHFSLPSRALSPPTNIA</sequence>
<feature type="compositionally biased region" description="Polar residues" evidence="3">
    <location>
        <begin position="232"/>
        <end position="249"/>
    </location>
</feature>
<evidence type="ECO:0000313" key="6">
    <source>
        <dbReference type="Proteomes" id="UP000054166"/>
    </source>
</evidence>
<feature type="domain" description="RRM" evidence="4">
    <location>
        <begin position="837"/>
        <end position="924"/>
    </location>
</feature>
<dbReference type="GO" id="GO:0003723">
    <property type="term" value="F:RNA binding"/>
    <property type="evidence" value="ECO:0007669"/>
    <property type="project" value="UniProtKB-UniRule"/>
</dbReference>
<feature type="region of interest" description="Disordered" evidence="3">
    <location>
        <begin position="152"/>
        <end position="188"/>
    </location>
</feature>
<name>A0A0C3BCG6_PILCF</name>
<dbReference type="InterPro" id="IPR000504">
    <property type="entry name" value="RRM_dom"/>
</dbReference>
<feature type="compositionally biased region" description="Low complexity" evidence="3">
    <location>
        <begin position="941"/>
        <end position="953"/>
    </location>
</feature>
<dbReference type="SUPFAM" id="SSF54928">
    <property type="entry name" value="RNA-binding domain, RBD"/>
    <property type="match status" value="1"/>
</dbReference>
<dbReference type="SMART" id="SM00360">
    <property type="entry name" value="RRM"/>
    <property type="match status" value="2"/>
</dbReference>
<feature type="region of interest" description="Disordered" evidence="3">
    <location>
        <begin position="336"/>
        <end position="360"/>
    </location>
</feature>
<feature type="compositionally biased region" description="Polar residues" evidence="3">
    <location>
        <begin position="171"/>
        <end position="181"/>
    </location>
</feature>
<dbReference type="Gene3D" id="3.30.70.330">
    <property type="match status" value="2"/>
</dbReference>
<dbReference type="Pfam" id="PF00076">
    <property type="entry name" value="RRM_1"/>
    <property type="match status" value="1"/>
</dbReference>
<feature type="compositionally biased region" description="Low complexity" evidence="3">
    <location>
        <begin position="810"/>
        <end position="823"/>
    </location>
</feature>
<feature type="compositionally biased region" description="Basic and acidic residues" evidence="3">
    <location>
        <begin position="551"/>
        <end position="566"/>
    </location>
</feature>
<feature type="compositionally biased region" description="Pro residues" evidence="3">
    <location>
        <begin position="997"/>
        <end position="1009"/>
    </location>
</feature>
<gene>
    <name evidence="5" type="ORF">PILCRDRAFT_827721</name>
</gene>